<feature type="compositionally biased region" description="Low complexity" evidence="1">
    <location>
        <begin position="97"/>
        <end position="132"/>
    </location>
</feature>
<reference evidence="3 4" key="1">
    <citation type="submission" date="2020-01" db="EMBL/GenBank/DDBJ databases">
        <title>Investigation of new actinobacteria for the biodesulphurisation of diesel fuel.</title>
        <authorList>
            <person name="Athi Narayanan S.M."/>
        </authorList>
    </citation>
    <scope>NUCLEOTIDE SEQUENCE [LARGE SCALE GENOMIC DNA]</scope>
    <source>
        <strain evidence="3 4">213E</strain>
    </source>
</reference>
<dbReference type="InterPro" id="IPR038468">
    <property type="entry name" value="MmpS_C"/>
</dbReference>
<name>A0A7K3LL76_9ACTN</name>
<protein>
    <submittedName>
        <fullName evidence="3">Uncharacterized protein</fullName>
    </submittedName>
</protein>
<dbReference type="Gene3D" id="2.60.40.2880">
    <property type="entry name" value="MmpS1-5, C-terminal soluble domain"/>
    <property type="match status" value="1"/>
</dbReference>
<organism evidence="3 4">
    <name type="scientific">Gordonia desulfuricans</name>
    <dbReference type="NCBI Taxonomy" id="89051"/>
    <lineage>
        <taxon>Bacteria</taxon>
        <taxon>Bacillati</taxon>
        <taxon>Actinomycetota</taxon>
        <taxon>Actinomycetes</taxon>
        <taxon>Mycobacteriales</taxon>
        <taxon>Gordoniaceae</taxon>
        <taxon>Gordonia</taxon>
    </lineage>
</organism>
<keyword evidence="2" id="KW-0812">Transmembrane</keyword>
<feature type="transmembrane region" description="Helical" evidence="2">
    <location>
        <begin position="69"/>
        <end position="90"/>
    </location>
</feature>
<feature type="region of interest" description="Disordered" evidence="1">
    <location>
        <begin position="94"/>
        <end position="132"/>
    </location>
</feature>
<gene>
    <name evidence="3" type="ORF">GYA93_04870</name>
</gene>
<dbReference type="AlphaFoldDB" id="A0A7K3LL76"/>
<comment type="caution">
    <text evidence="3">The sequence shown here is derived from an EMBL/GenBank/DDBJ whole genome shotgun (WGS) entry which is preliminary data.</text>
</comment>
<evidence type="ECO:0000256" key="2">
    <source>
        <dbReference type="SAM" id="Phobius"/>
    </source>
</evidence>
<feature type="compositionally biased region" description="Gly residues" evidence="1">
    <location>
        <begin position="49"/>
        <end position="61"/>
    </location>
</feature>
<evidence type="ECO:0000313" key="4">
    <source>
        <dbReference type="Proteomes" id="UP000466307"/>
    </source>
</evidence>
<accession>A0A7K3LL76</accession>
<feature type="region of interest" description="Disordered" evidence="1">
    <location>
        <begin position="1"/>
        <end position="61"/>
    </location>
</feature>
<keyword evidence="2" id="KW-1133">Transmembrane helix</keyword>
<dbReference type="Proteomes" id="UP000466307">
    <property type="component" value="Unassembled WGS sequence"/>
</dbReference>
<sequence>MTQPPGEPRDPNQQPPHTRAFGPDDNPAIPPETSYGYSAAPPPPPPGNGGPGGSNGAPDGGGGGNRRTLYLSLAALVALILVIGLAALIVKGEGDDTSATGSATSTVTSSPTTSTTSTSTTSPTTQETTTTPTTTVVAGSVVYQLTGNGDVIGLRYRSGGDSVFVAATGTPWSQNTRVDDGNAELTAIVVRGPVTCTIMQAGELLSSATSNGGPLRCGAQLPG</sequence>
<keyword evidence="4" id="KW-1185">Reference proteome</keyword>
<proteinExistence type="predicted"/>
<evidence type="ECO:0000256" key="1">
    <source>
        <dbReference type="SAM" id="MobiDB-lite"/>
    </source>
</evidence>
<dbReference type="RefSeq" id="WP_020790600.1">
    <property type="nucleotide sequence ID" value="NZ_JAADZU010000010.1"/>
</dbReference>
<dbReference type="EMBL" id="JAADZU010000010">
    <property type="protein sequence ID" value="NDK88913.1"/>
    <property type="molecule type" value="Genomic_DNA"/>
</dbReference>
<evidence type="ECO:0000313" key="3">
    <source>
        <dbReference type="EMBL" id="NDK88913.1"/>
    </source>
</evidence>
<keyword evidence="2" id="KW-0472">Membrane</keyword>